<gene>
    <name evidence="3" type="ORF">I6G29_02570</name>
    <name evidence="4" type="ORF">NCTC11997_00562</name>
</gene>
<dbReference type="EMBL" id="CP065725">
    <property type="protein sequence ID" value="QPT40508.1"/>
    <property type="molecule type" value="Genomic_DNA"/>
</dbReference>
<evidence type="ECO:0000313" key="4">
    <source>
        <dbReference type="EMBL" id="SUA51347.1"/>
    </source>
</evidence>
<proteinExistence type="predicted"/>
<protein>
    <submittedName>
        <fullName evidence="3">Molecular chaperone</fullName>
    </submittedName>
    <submittedName>
        <fullName evidence="4">Putative fimbrial chaperone protein</fullName>
    </submittedName>
</protein>
<evidence type="ECO:0000313" key="3">
    <source>
        <dbReference type="EMBL" id="QPT40508.1"/>
    </source>
</evidence>
<reference evidence="3 6" key="2">
    <citation type="submission" date="2020-12" db="EMBL/GenBank/DDBJ databases">
        <title>FDA dAtabase for Regulatory Grade micrObial Sequences (FDA-ARGOS): Supporting development and validation of Infectious Disease Dx tests.</title>
        <authorList>
            <person name="Sproer C."/>
            <person name="Gronow S."/>
            <person name="Severitt S."/>
            <person name="Schroder I."/>
            <person name="Tallon L."/>
            <person name="Sadzewicz L."/>
            <person name="Zhao X."/>
            <person name="Boylan J."/>
            <person name="Ott S."/>
            <person name="Bowen H."/>
            <person name="Vavikolanu K."/>
            <person name="Mehta A."/>
            <person name="Aluvathingal J."/>
            <person name="Nadendla S."/>
            <person name="Lowell S."/>
            <person name="Myers T."/>
            <person name="Yan Y."/>
            <person name="Sichtig H."/>
        </authorList>
    </citation>
    <scope>NUCLEOTIDE SEQUENCE [LARGE SCALE GENOMIC DNA]</scope>
    <source>
        <strain evidence="3 6">FDAARGOS_872</strain>
    </source>
</reference>
<evidence type="ECO:0000256" key="1">
    <source>
        <dbReference type="SAM" id="SignalP"/>
    </source>
</evidence>
<dbReference type="PANTHER" id="PTHR30251:SF4">
    <property type="entry name" value="SLR1668 PROTEIN"/>
    <property type="match status" value="1"/>
</dbReference>
<accession>A0A378XC56</accession>
<dbReference type="OrthoDB" id="511700at2"/>
<evidence type="ECO:0000259" key="2">
    <source>
        <dbReference type="Pfam" id="PF00345"/>
    </source>
</evidence>
<dbReference type="Gene3D" id="2.60.40.10">
    <property type="entry name" value="Immunoglobulins"/>
    <property type="match status" value="1"/>
</dbReference>
<feature type="chain" id="PRO_5016722312" evidence="1">
    <location>
        <begin position="25"/>
        <end position="196"/>
    </location>
</feature>
<dbReference type="RefSeq" id="WP_018574322.1">
    <property type="nucleotide sequence ID" value="NZ_CP065725.1"/>
</dbReference>
<dbReference type="PANTHER" id="PTHR30251">
    <property type="entry name" value="PILUS ASSEMBLY CHAPERONE"/>
    <property type="match status" value="1"/>
</dbReference>
<dbReference type="InterPro" id="IPR016147">
    <property type="entry name" value="Pili_assmbl_chaperone_N"/>
</dbReference>
<dbReference type="Proteomes" id="UP000594903">
    <property type="component" value="Chromosome"/>
</dbReference>
<feature type="domain" description="Pili assembly chaperone N-terminal" evidence="2">
    <location>
        <begin position="26"/>
        <end position="142"/>
    </location>
</feature>
<dbReference type="InterPro" id="IPR050643">
    <property type="entry name" value="Periplasmic_pilus_chap"/>
</dbReference>
<dbReference type="GO" id="GO:0071555">
    <property type="term" value="P:cell wall organization"/>
    <property type="evidence" value="ECO:0007669"/>
    <property type="project" value="InterPro"/>
</dbReference>
<evidence type="ECO:0000313" key="6">
    <source>
        <dbReference type="Proteomes" id="UP000594903"/>
    </source>
</evidence>
<dbReference type="AlphaFoldDB" id="A0A378XC56"/>
<feature type="signal peptide" evidence="1">
    <location>
        <begin position="1"/>
        <end position="24"/>
    </location>
</feature>
<name>A0A378XC56_9BURK</name>
<dbReference type="STRING" id="1122619.GCA_000373745_01133"/>
<dbReference type="InterPro" id="IPR013783">
    <property type="entry name" value="Ig-like_fold"/>
</dbReference>
<dbReference type="InterPro" id="IPR008962">
    <property type="entry name" value="PapD-like_sf"/>
</dbReference>
<dbReference type="Pfam" id="PF00345">
    <property type="entry name" value="PapD_N"/>
    <property type="match status" value="1"/>
</dbReference>
<keyword evidence="6" id="KW-1185">Reference proteome</keyword>
<dbReference type="EMBL" id="UGSB01000001">
    <property type="protein sequence ID" value="SUA51347.1"/>
    <property type="molecule type" value="Genomic_DNA"/>
</dbReference>
<keyword evidence="1" id="KW-0732">Signal</keyword>
<dbReference type="GO" id="GO:0030288">
    <property type="term" value="C:outer membrane-bounded periplasmic space"/>
    <property type="evidence" value="ECO:0007669"/>
    <property type="project" value="InterPro"/>
</dbReference>
<organism evidence="4 5">
    <name type="scientific">Oligella ureolytica</name>
    <dbReference type="NCBI Taxonomy" id="90244"/>
    <lineage>
        <taxon>Bacteria</taxon>
        <taxon>Pseudomonadati</taxon>
        <taxon>Pseudomonadota</taxon>
        <taxon>Betaproteobacteria</taxon>
        <taxon>Burkholderiales</taxon>
        <taxon>Alcaligenaceae</taxon>
        <taxon>Oligella</taxon>
    </lineage>
</organism>
<sequence length="196" mass="21878">MQYVKIVKAIIITLVVMMSMPVMSAGLQVTPIVLDINQSQPSDGIWLTNTSGTALHAQVRVFAWSQQTQQDVLEATPHFVASPPLIKVEAGQRQFVRLVRVGNLENHQEQAYRIVVDELPLESEGDSGLTFVLRYSIPVFIQGTEEKQEPVLNFHVTRNDQNEAVLVATNRGNTRAQLSRLSFTKMSGKPRRLGRG</sequence>
<dbReference type="SUPFAM" id="SSF49354">
    <property type="entry name" value="PapD-like"/>
    <property type="match status" value="1"/>
</dbReference>
<evidence type="ECO:0000313" key="5">
    <source>
        <dbReference type="Proteomes" id="UP000254603"/>
    </source>
</evidence>
<dbReference type="Proteomes" id="UP000254603">
    <property type="component" value="Unassembled WGS sequence"/>
</dbReference>
<reference evidence="4 5" key="1">
    <citation type="submission" date="2018-06" db="EMBL/GenBank/DDBJ databases">
        <authorList>
            <consortium name="Pathogen Informatics"/>
            <person name="Doyle S."/>
        </authorList>
    </citation>
    <scope>NUCLEOTIDE SEQUENCE [LARGE SCALE GENOMIC DNA]</scope>
    <source>
        <strain evidence="4 5">NCTC11997</strain>
    </source>
</reference>